<dbReference type="SUPFAM" id="SSF143081">
    <property type="entry name" value="BB1717-like"/>
    <property type="match status" value="1"/>
</dbReference>
<dbReference type="Gene3D" id="3.90.1680.10">
    <property type="entry name" value="SOS response associated peptidase-like"/>
    <property type="match status" value="1"/>
</dbReference>
<keyword evidence="7" id="KW-0456">Lyase</keyword>
<evidence type="ECO:0000313" key="9">
    <source>
        <dbReference type="EMBL" id="KAA1258344.1"/>
    </source>
</evidence>
<protein>
    <recommendedName>
        <fullName evidence="8">Abasic site processing protein</fullName>
        <ecNumber evidence="8">3.4.-.-</ecNumber>
    </recommendedName>
</protein>
<proteinExistence type="inferred from homology"/>
<evidence type="ECO:0000256" key="6">
    <source>
        <dbReference type="ARBA" id="ARBA00023125"/>
    </source>
</evidence>
<dbReference type="AlphaFoldDB" id="A0A5B1CGL7"/>
<dbReference type="GO" id="GO:0003697">
    <property type="term" value="F:single-stranded DNA binding"/>
    <property type="evidence" value="ECO:0007669"/>
    <property type="project" value="InterPro"/>
</dbReference>
<dbReference type="EC" id="3.4.-.-" evidence="8"/>
<organism evidence="9 10">
    <name type="scientific">Rubripirellula obstinata</name>
    <dbReference type="NCBI Taxonomy" id="406547"/>
    <lineage>
        <taxon>Bacteria</taxon>
        <taxon>Pseudomonadati</taxon>
        <taxon>Planctomycetota</taxon>
        <taxon>Planctomycetia</taxon>
        <taxon>Pirellulales</taxon>
        <taxon>Pirellulaceae</taxon>
        <taxon>Rubripirellula</taxon>
    </lineage>
</organism>
<gene>
    <name evidence="9" type="ORF">LF1_08620</name>
</gene>
<keyword evidence="6" id="KW-0238">DNA-binding</keyword>
<evidence type="ECO:0000256" key="1">
    <source>
        <dbReference type="ARBA" id="ARBA00008136"/>
    </source>
</evidence>
<evidence type="ECO:0000313" key="10">
    <source>
        <dbReference type="Proteomes" id="UP000322699"/>
    </source>
</evidence>
<keyword evidence="10" id="KW-1185">Reference proteome</keyword>
<evidence type="ECO:0000256" key="2">
    <source>
        <dbReference type="ARBA" id="ARBA00022670"/>
    </source>
</evidence>
<evidence type="ECO:0000256" key="4">
    <source>
        <dbReference type="ARBA" id="ARBA00022801"/>
    </source>
</evidence>
<comment type="caution">
    <text evidence="9">The sequence shown here is derived from an EMBL/GenBank/DDBJ whole genome shotgun (WGS) entry which is preliminary data.</text>
</comment>
<evidence type="ECO:0000256" key="5">
    <source>
        <dbReference type="ARBA" id="ARBA00023124"/>
    </source>
</evidence>
<keyword evidence="5" id="KW-0190">Covalent protein-DNA linkage</keyword>
<reference evidence="9 10" key="1">
    <citation type="submission" date="2019-08" db="EMBL/GenBank/DDBJ databases">
        <title>Deep-cultivation of Planctomycetes and their phenomic and genomic characterization uncovers novel biology.</title>
        <authorList>
            <person name="Wiegand S."/>
            <person name="Jogler M."/>
            <person name="Boedeker C."/>
            <person name="Pinto D."/>
            <person name="Vollmers J."/>
            <person name="Rivas-Marin E."/>
            <person name="Kohn T."/>
            <person name="Peeters S.H."/>
            <person name="Heuer A."/>
            <person name="Rast P."/>
            <person name="Oberbeckmann S."/>
            <person name="Bunk B."/>
            <person name="Jeske O."/>
            <person name="Meyerdierks A."/>
            <person name="Storesund J.E."/>
            <person name="Kallscheuer N."/>
            <person name="Luecker S."/>
            <person name="Lage O.M."/>
            <person name="Pohl T."/>
            <person name="Merkel B.J."/>
            <person name="Hornburger P."/>
            <person name="Mueller R.-W."/>
            <person name="Bruemmer F."/>
            <person name="Labrenz M."/>
            <person name="Spormann A.M."/>
            <person name="Op Den Camp H."/>
            <person name="Overmann J."/>
            <person name="Amann R."/>
            <person name="Jetten M.S.M."/>
            <person name="Mascher T."/>
            <person name="Medema M.H."/>
            <person name="Devos D.P."/>
            <person name="Kaster A.-K."/>
            <person name="Ovreas L."/>
            <person name="Rohde M."/>
            <person name="Galperin M.Y."/>
            <person name="Jogler C."/>
        </authorList>
    </citation>
    <scope>NUCLEOTIDE SEQUENCE [LARGE SCALE GENOMIC DNA]</scope>
    <source>
        <strain evidence="9 10">LF1</strain>
    </source>
</reference>
<keyword evidence="2 8" id="KW-0645">Protease</keyword>
<dbReference type="GO" id="GO:0016829">
    <property type="term" value="F:lyase activity"/>
    <property type="evidence" value="ECO:0007669"/>
    <property type="project" value="UniProtKB-KW"/>
</dbReference>
<sequence>MCNRYNIKTNLRELAAELDAQIALDFDYAEEIFPGAIAPVLAVNRDGVLELRPMKFGFGNKGSGPALNNARVESIEKWTWKKSFQKYRCVVPMNSFREPCYWGPQAGSEVNFAQTNGNVLLAAAIFSFSGKPDCGPVELSMSLVMRPAIPFVMEHGHHRSPFFVRPDASRRWMDRSPMSVDQSRKVLFDGADQPALQYDVARTMAASWTKRQAGNLKKRDQQILEIKQTGPLGLGIVF</sequence>
<dbReference type="GO" id="GO:0006508">
    <property type="term" value="P:proteolysis"/>
    <property type="evidence" value="ECO:0007669"/>
    <property type="project" value="UniProtKB-KW"/>
</dbReference>
<dbReference type="PANTHER" id="PTHR13604:SF0">
    <property type="entry name" value="ABASIC SITE PROCESSING PROTEIN HMCES"/>
    <property type="match status" value="1"/>
</dbReference>
<dbReference type="GO" id="GO:0106300">
    <property type="term" value="P:protein-DNA covalent cross-linking repair"/>
    <property type="evidence" value="ECO:0007669"/>
    <property type="project" value="InterPro"/>
</dbReference>
<keyword evidence="3" id="KW-0227">DNA damage</keyword>
<dbReference type="Proteomes" id="UP000322699">
    <property type="component" value="Unassembled WGS sequence"/>
</dbReference>
<evidence type="ECO:0000256" key="7">
    <source>
        <dbReference type="ARBA" id="ARBA00023239"/>
    </source>
</evidence>
<comment type="similarity">
    <text evidence="1 8">Belongs to the SOS response-associated peptidase family.</text>
</comment>
<dbReference type="EMBL" id="VRLW01000001">
    <property type="protein sequence ID" value="KAA1258344.1"/>
    <property type="molecule type" value="Genomic_DNA"/>
</dbReference>
<keyword evidence="4 8" id="KW-0378">Hydrolase</keyword>
<dbReference type="OrthoDB" id="9782620at2"/>
<dbReference type="PANTHER" id="PTHR13604">
    <property type="entry name" value="DC12-RELATED"/>
    <property type="match status" value="1"/>
</dbReference>
<dbReference type="InterPro" id="IPR003738">
    <property type="entry name" value="SRAP"/>
</dbReference>
<accession>A0A5B1CGL7</accession>
<evidence type="ECO:0000256" key="3">
    <source>
        <dbReference type="ARBA" id="ARBA00022763"/>
    </source>
</evidence>
<name>A0A5B1CGL7_9BACT</name>
<evidence type="ECO:0000256" key="8">
    <source>
        <dbReference type="RuleBase" id="RU364100"/>
    </source>
</evidence>
<dbReference type="GO" id="GO:0008233">
    <property type="term" value="F:peptidase activity"/>
    <property type="evidence" value="ECO:0007669"/>
    <property type="project" value="UniProtKB-KW"/>
</dbReference>
<dbReference type="Pfam" id="PF02586">
    <property type="entry name" value="SRAP"/>
    <property type="match status" value="1"/>
</dbReference>
<dbReference type="RefSeq" id="WP_068267153.1">
    <property type="nucleotide sequence ID" value="NZ_LWSK01000164.1"/>
</dbReference>
<dbReference type="InterPro" id="IPR036590">
    <property type="entry name" value="SRAP-like"/>
</dbReference>